<dbReference type="EMBL" id="CM047947">
    <property type="protein sequence ID" value="KAI9896903.1"/>
    <property type="molecule type" value="Genomic_DNA"/>
</dbReference>
<accession>A0ACC0USD1</accession>
<evidence type="ECO:0000313" key="2">
    <source>
        <dbReference type="Proteomes" id="UP001163324"/>
    </source>
</evidence>
<reference evidence="1" key="1">
    <citation type="submission" date="2022-10" db="EMBL/GenBank/DDBJ databases">
        <title>Complete Genome of Trichothecium roseum strain YXFP-22015, a Plant Pathogen Isolated from Citrus.</title>
        <authorList>
            <person name="Wang Y."/>
            <person name="Zhu L."/>
        </authorList>
    </citation>
    <scope>NUCLEOTIDE SEQUENCE</scope>
    <source>
        <strain evidence="1">YXFP-22015</strain>
    </source>
</reference>
<organism evidence="1 2">
    <name type="scientific">Trichothecium roseum</name>
    <dbReference type="NCBI Taxonomy" id="47278"/>
    <lineage>
        <taxon>Eukaryota</taxon>
        <taxon>Fungi</taxon>
        <taxon>Dikarya</taxon>
        <taxon>Ascomycota</taxon>
        <taxon>Pezizomycotina</taxon>
        <taxon>Sordariomycetes</taxon>
        <taxon>Hypocreomycetidae</taxon>
        <taxon>Hypocreales</taxon>
        <taxon>Hypocreales incertae sedis</taxon>
        <taxon>Trichothecium</taxon>
    </lineage>
</organism>
<dbReference type="Proteomes" id="UP001163324">
    <property type="component" value="Chromosome 8"/>
</dbReference>
<protein>
    <submittedName>
        <fullName evidence="1">Uncharacterized protein</fullName>
    </submittedName>
</protein>
<name>A0ACC0USD1_9HYPO</name>
<keyword evidence="2" id="KW-1185">Reference proteome</keyword>
<sequence length="527" mass="57121">MDATKASLDEKEHVDEADKAVDEKAHPPPPPTSSDPAPPAWTTLFAARDPAQHRAAEARFLRKVDARLMPTLIFMYLLNFLDRSNLAQARQGTLESDLRMTGTDFNLATSIFFVGYLLMQLPSNVLLTRLRPSLYLAASCGLWGVVSACNAAAGTFPHLVAVRFFLGFAEAPFFPGAVFLMSSWYTRAELTRRVAWLYSGNALANMFGGLVGAGILGGMEGSLGIAGWRWLFIIEGVSAVAFSIVAAFVLPNYPHSTSWLTEEEQAFAAWRLLEDISEADTYDKGDNGSKKGGNVWSGVRMALADYRLYIFVLFQHVSLVSQAFQYFFPTIVGTLGYGRINTLWLTAPCWFATFLMSIAVTWTSAKYKDRSLHIVALMLLSAVGNAIATGSKTVGARYFAMFLMPMGAISAYTIIVSWVANSFPRPLVKRSSCIAIANMVGNTATIYGSYMYPSSQGPQYVPGGAANAAVCLVVAGLALALRRVHQWENGKLERAEAEAAATAEDGKGAASPSEGGGGRIAGFRYIY</sequence>
<comment type="caution">
    <text evidence="1">The sequence shown here is derived from an EMBL/GenBank/DDBJ whole genome shotgun (WGS) entry which is preliminary data.</text>
</comment>
<evidence type="ECO:0000313" key="1">
    <source>
        <dbReference type="EMBL" id="KAI9896903.1"/>
    </source>
</evidence>
<gene>
    <name evidence="1" type="ORF">N3K66_007925</name>
</gene>
<proteinExistence type="predicted"/>